<evidence type="ECO:0000256" key="9">
    <source>
        <dbReference type="NCBIfam" id="TIGR00362"/>
    </source>
</evidence>
<keyword evidence="4 8" id="KW-0547">Nucleotide-binding</keyword>
<feature type="region of interest" description="Domain IV, binds dsDNA" evidence="8">
    <location>
        <begin position="322"/>
        <end position="443"/>
    </location>
</feature>
<evidence type="ECO:0000313" key="15">
    <source>
        <dbReference type="Proteomes" id="UP000824123"/>
    </source>
</evidence>
<comment type="function">
    <text evidence="8 10">Plays an essential role in the initiation and regulation of chromosomal replication. ATP-DnaA binds to the origin of replication (oriC) to initiate formation of the DNA replication initiation complex once per cell cycle. Binds the DnaA box (a 9 base pair repeat at the origin) and separates the double-stranded (ds)DNA. Forms a right-handed helical filament on oriC DNA; dsDNA binds to the exterior of the filament while single-stranded (ss)DNA is stabiized in the filament's interior. The ATP-DnaA-oriC complex binds and stabilizes one strand of the AT-rich DNA unwinding element (DUE), permitting loading of DNA polymerase. After initiation quickly degrades to an ADP-DnaA complex that is not apt for DNA replication. Binds acidic phospholipids.</text>
</comment>
<dbReference type="InterPro" id="IPR027417">
    <property type="entry name" value="P-loop_NTPase"/>
</dbReference>
<dbReference type="GO" id="GO:0006270">
    <property type="term" value="P:DNA replication initiation"/>
    <property type="evidence" value="ECO:0007669"/>
    <property type="project" value="UniProtKB-UniRule"/>
</dbReference>
<evidence type="ECO:0000256" key="10">
    <source>
        <dbReference type="RuleBase" id="RU000577"/>
    </source>
</evidence>
<dbReference type="Gene3D" id="1.10.1750.10">
    <property type="match status" value="1"/>
</dbReference>
<dbReference type="InterPro" id="IPR013159">
    <property type="entry name" value="DnaA_C"/>
</dbReference>
<dbReference type="InterPro" id="IPR020591">
    <property type="entry name" value="Chromosome_initiator_DnaA-like"/>
</dbReference>
<dbReference type="Proteomes" id="UP000824123">
    <property type="component" value="Unassembled WGS sequence"/>
</dbReference>
<dbReference type="SUPFAM" id="SSF48295">
    <property type="entry name" value="TrpR-like"/>
    <property type="match status" value="1"/>
</dbReference>
<dbReference type="GO" id="GO:0005737">
    <property type="term" value="C:cytoplasm"/>
    <property type="evidence" value="ECO:0007669"/>
    <property type="project" value="UniProtKB-SubCell"/>
</dbReference>
<comment type="caution">
    <text evidence="14">The sequence shown here is derived from an EMBL/GenBank/DDBJ whole genome shotgun (WGS) entry which is preliminary data.</text>
</comment>
<dbReference type="PROSITE" id="PS01008">
    <property type="entry name" value="DNAA"/>
    <property type="match status" value="1"/>
</dbReference>
<dbReference type="Pfam" id="PF11638">
    <property type="entry name" value="DnaA_N"/>
    <property type="match status" value="1"/>
</dbReference>
<feature type="binding site" evidence="8">
    <location>
        <position position="153"/>
    </location>
    <ligand>
        <name>ATP</name>
        <dbReference type="ChEBI" id="CHEBI:30616"/>
    </ligand>
</feature>
<dbReference type="GO" id="GO:0005524">
    <property type="term" value="F:ATP binding"/>
    <property type="evidence" value="ECO:0007669"/>
    <property type="project" value="UniProtKB-UniRule"/>
</dbReference>
<dbReference type="AlphaFoldDB" id="A0A9D1LR52"/>
<name>A0A9D1LR52_9FIRM</name>
<evidence type="ECO:0000256" key="8">
    <source>
        <dbReference type="HAMAP-Rule" id="MF_00377"/>
    </source>
</evidence>
<evidence type="ECO:0000256" key="6">
    <source>
        <dbReference type="ARBA" id="ARBA00023121"/>
    </source>
</evidence>
<comment type="subcellular location">
    <subcellularLocation>
        <location evidence="8">Cytoplasm</location>
    </subcellularLocation>
</comment>
<comment type="similarity">
    <text evidence="1 8 11">Belongs to the DnaA family.</text>
</comment>
<evidence type="ECO:0000313" key="14">
    <source>
        <dbReference type="EMBL" id="HIU46501.1"/>
    </source>
</evidence>
<sequence length="443" mass="50036">MKPDEIDEIWKRACAPLKDALAEVSYETWIATLKPIDAVGDRFLLEASTPFHRNMITSRYSELVRNALRAATRRDYELEVYLPGETAGDKRKPEPEPGIGAYANGLNPKYTFDTFVIGNSNRFAHAASLAVAESPADAYNPLFLYGGVGLGKTHLMHAIGHYMLRENPAIKLVYITSENFTNELISAIQNNRNTEFRERFRNVDVLMVDDIQFIAGRDSTQEEFFHTFNQLHASGKQIIISSDKPPRDIPTLEERLRSRFEWGLIADIQRPDYETRIAILRKKAQVEHIDVSDDIIAFIADKIESNIRELEGSLTRIIAYASLSGKPITMAVAEEALRNILSIKDPKRITPDVITQAVSDFYGVSPEDVKSSKRNREIALPRQIAMYLTRDMTELSLPRIGDAFGGRDHTTVMHACDKISQLMLSDPALKNALAELRKTIREK</sequence>
<dbReference type="Pfam" id="PF08299">
    <property type="entry name" value="Bac_DnaA_C"/>
    <property type="match status" value="1"/>
</dbReference>
<feature type="domain" description="AAA+ ATPase" evidence="12">
    <location>
        <begin position="138"/>
        <end position="266"/>
    </location>
</feature>
<keyword evidence="7 8" id="KW-0238">DNA-binding</keyword>
<dbReference type="EMBL" id="DVNK01000031">
    <property type="protein sequence ID" value="HIU46501.1"/>
    <property type="molecule type" value="Genomic_DNA"/>
</dbReference>
<dbReference type="Gene3D" id="3.40.50.300">
    <property type="entry name" value="P-loop containing nucleotide triphosphate hydrolases"/>
    <property type="match status" value="1"/>
</dbReference>
<dbReference type="CDD" id="cd00009">
    <property type="entry name" value="AAA"/>
    <property type="match status" value="1"/>
</dbReference>
<dbReference type="InterPro" id="IPR010921">
    <property type="entry name" value="Trp_repressor/repl_initiator"/>
</dbReference>
<feature type="region of interest" description="Domain III, AAA+ region" evidence="8">
    <location>
        <begin position="105"/>
        <end position="321"/>
    </location>
</feature>
<comment type="subunit">
    <text evidence="8">Oligomerizes as a right-handed, spiral filament on DNA at oriC.</text>
</comment>
<accession>A0A9D1LR52</accession>
<evidence type="ECO:0000256" key="2">
    <source>
        <dbReference type="ARBA" id="ARBA00022490"/>
    </source>
</evidence>
<dbReference type="GO" id="GO:0006275">
    <property type="term" value="P:regulation of DNA replication"/>
    <property type="evidence" value="ECO:0007669"/>
    <property type="project" value="UniProtKB-UniRule"/>
</dbReference>
<evidence type="ECO:0000256" key="11">
    <source>
        <dbReference type="RuleBase" id="RU004227"/>
    </source>
</evidence>
<evidence type="ECO:0000256" key="4">
    <source>
        <dbReference type="ARBA" id="ARBA00022741"/>
    </source>
</evidence>
<proteinExistence type="inferred from homology"/>
<dbReference type="InterPro" id="IPR038454">
    <property type="entry name" value="DnaA_N_sf"/>
</dbReference>
<dbReference type="GO" id="GO:0003688">
    <property type="term" value="F:DNA replication origin binding"/>
    <property type="evidence" value="ECO:0007669"/>
    <property type="project" value="UniProtKB-UniRule"/>
</dbReference>
<dbReference type="SMART" id="SM00382">
    <property type="entry name" value="AAA"/>
    <property type="match status" value="1"/>
</dbReference>
<feature type="binding site" evidence="8">
    <location>
        <position position="149"/>
    </location>
    <ligand>
        <name>ATP</name>
        <dbReference type="ChEBI" id="CHEBI:30616"/>
    </ligand>
</feature>
<comment type="caution">
    <text evidence="8">Lacks conserved residue(s) required for the propagation of feature annotation.</text>
</comment>
<dbReference type="PANTHER" id="PTHR30050:SF2">
    <property type="entry name" value="CHROMOSOMAL REPLICATION INITIATOR PROTEIN DNAA"/>
    <property type="match status" value="1"/>
</dbReference>
<keyword evidence="3 8" id="KW-0235">DNA replication</keyword>
<evidence type="ECO:0000256" key="3">
    <source>
        <dbReference type="ARBA" id="ARBA00022705"/>
    </source>
</evidence>
<dbReference type="SMART" id="SM00760">
    <property type="entry name" value="Bac_DnaA_C"/>
    <property type="match status" value="1"/>
</dbReference>
<evidence type="ECO:0000259" key="13">
    <source>
        <dbReference type="SMART" id="SM00760"/>
    </source>
</evidence>
<dbReference type="NCBIfam" id="TIGR00362">
    <property type="entry name" value="DnaA"/>
    <property type="match status" value="1"/>
</dbReference>
<evidence type="ECO:0000256" key="7">
    <source>
        <dbReference type="ARBA" id="ARBA00023125"/>
    </source>
</evidence>
<reference evidence="14" key="1">
    <citation type="submission" date="2020-10" db="EMBL/GenBank/DDBJ databases">
        <authorList>
            <person name="Gilroy R."/>
        </authorList>
    </citation>
    <scope>NUCLEOTIDE SEQUENCE</scope>
    <source>
        <strain evidence="14">ChiSxjej2B14-8506</strain>
    </source>
</reference>
<dbReference type="FunFam" id="1.10.8.60:FF:000003">
    <property type="entry name" value="Chromosomal replication initiator protein DnaA"/>
    <property type="match status" value="1"/>
</dbReference>
<dbReference type="GO" id="GO:0008289">
    <property type="term" value="F:lipid binding"/>
    <property type="evidence" value="ECO:0007669"/>
    <property type="project" value="UniProtKB-KW"/>
</dbReference>
<dbReference type="InterPro" id="IPR001957">
    <property type="entry name" value="Chromosome_initiator_DnaA"/>
</dbReference>
<feature type="binding site" evidence="8">
    <location>
        <position position="151"/>
    </location>
    <ligand>
        <name>ATP</name>
        <dbReference type="ChEBI" id="CHEBI:30616"/>
    </ligand>
</feature>
<protein>
    <recommendedName>
        <fullName evidence="8 9">Chromosomal replication initiator protein DnaA</fullName>
    </recommendedName>
</protein>
<reference evidence="14" key="2">
    <citation type="journal article" date="2021" name="PeerJ">
        <title>Extensive microbial diversity within the chicken gut microbiome revealed by metagenomics and culture.</title>
        <authorList>
            <person name="Gilroy R."/>
            <person name="Ravi A."/>
            <person name="Getino M."/>
            <person name="Pursley I."/>
            <person name="Horton D.L."/>
            <person name="Alikhan N.F."/>
            <person name="Baker D."/>
            <person name="Gharbi K."/>
            <person name="Hall N."/>
            <person name="Watson M."/>
            <person name="Adriaenssens E.M."/>
            <person name="Foster-Nyarko E."/>
            <person name="Jarju S."/>
            <person name="Secka A."/>
            <person name="Antonio M."/>
            <person name="Oren A."/>
            <person name="Chaudhuri R.R."/>
            <person name="La Ragione R."/>
            <person name="Hildebrand F."/>
            <person name="Pallen M.J."/>
        </authorList>
    </citation>
    <scope>NUCLEOTIDE SEQUENCE</scope>
    <source>
        <strain evidence="14">ChiSxjej2B14-8506</strain>
    </source>
</reference>
<organism evidence="14 15">
    <name type="scientific">Candidatus Fimadaptatus faecigallinarum</name>
    <dbReference type="NCBI Taxonomy" id="2840814"/>
    <lineage>
        <taxon>Bacteria</taxon>
        <taxon>Bacillati</taxon>
        <taxon>Bacillota</taxon>
        <taxon>Clostridia</taxon>
        <taxon>Eubacteriales</taxon>
        <taxon>Candidatus Fimadaptatus</taxon>
    </lineage>
</organism>
<feature type="domain" description="Chromosomal replication initiator DnaA C-terminal" evidence="13">
    <location>
        <begin position="350"/>
        <end position="419"/>
    </location>
</feature>
<dbReference type="PANTHER" id="PTHR30050">
    <property type="entry name" value="CHROMOSOMAL REPLICATION INITIATOR PROTEIN DNAA"/>
    <property type="match status" value="1"/>
</dbReference>
<dbReference type="Pfam" id="PF00308">
    <property type="entry name" value="Bac_DnaA"/>
    <property type="match status" value="1"/>
</dbReference>
<evidence type="ECO:0000256" key="5">
    <source>
        <dbReference type="ARBA" id="ARBA00022840"/>
    </source>
</evidence>
<dbReference type="InterPro" id="IPR013317">
    <property type="entry name" value="DnaA_dom"/>
</dbReference>
<dbReference type="InterPro" id="IPR024633">
    <property type="entry name" value="DnaA_N_dom"/>
</dbReference>
<feature type="region of interest" description="Domain I, interacts with DnaA modulators" evidence="8">
    <location>
        <begin position="1"/>
        <end position="95"/>
    </location>
</feature>
<feature type="binding site" evidence="8">
    <location>
        <position position="152"/>
    </location>
    <ligand>
        <name>ATP</name>
        <dbReference type="ChEBI" id="CHEBI:30616"/>
    </ligand>
</feature>
<dbReference type="Gene3D" id="3.30.300.180">
    <property type="match status" value="1"/>
</dbReference>
<dbReference type="HAMAP" id="MF_00377">
    <property type="entry name" value="DnaA_bact"/>
    <property type="match status" value="1"/>
</dbReference>
<dbReference type="Gene3D" id="1.10.8.60">
    <property type="match status" value="1"/>
</dbReference>
<keyword evidence="6 8" id="KW-0446">Lipid-binding</keyword>
<evidence type="ECO:0000256" key="1">
    <source>
        <dbReference type="ARBA" id="ARBA00006583"/>
    </source>
</evidence>
<dbReference type="FunFam" id="3.40.50.300:FF:000150">
    <property type="entry name" value="Chromosomal replication initiator protein DnaA"/>
    <property type="match status" value="1"/>
</dbReference>
<dbReference type="CDD" id="cd06571">
    <property type="entry name" value="Bac_DnaA_C"/>
    <property type="match status" value="1"/>
</dbReference>
<evidence type="ECO:0000259" key="12">
    <source>
        <dbReference type="SMART" id="SM00382"/>
    </source>
</evidence>
<dbReference type="InterPro" id="IPR003593">
    <property type="entry name" value="AAA+_ATPase"/>
</dbReference>
<dbReference type="SUPFAM" id="SSF52540">
    <property type="entry name" value="P-loop containing nucleoside triphosphate hydrolases"/>
    <property type="match status" value="1"/>
</dbReference>
<keyword evidence="5 8" id="KW-0067">ATP-binding</keyword>
<dbReference type="InterPro" id="IPR018312">
    <property type="entry name" value="Chromosome_initiator_DnaA_CS"/>
</dbReference>
<comment type="domain">
    <text evidence="8">Domain I is involved in oligomerization and binding regulators, domain II is flexibile and of varying length in different bacteria, domain III forms the AAA+ region, while domain IV binds dsDNA.</text>
</comment>
<dbReference type="GO" id="GO:0005886">
    <property type="term" value="C:plasma membrane"/>
    <property type="evidence" value="ECO:0007669"/>
    <property type="project" value="TreeGrafter"/>
</dbReference>
<keyword evidence="2 8" id="KW-0963">Cytoplasm</keyword>
<dbReference type="PRINTS" id="PR00051">
    <property type="entry name" value="DNAA"/>
</dbReference>
<gene>
    <name evidence="8 14" type="primary">dnaA</name>
    <name evidence="14" type="ORF">IAC59_04510</name>
</gene>